<reference evidence="3 4" key="1">
    <citation type="submission" date="2019-12" db="EMBL/GenBank/DDBJ databases">
        <title>Genomic-based taxomic classification of the family Erythrobacteraceae.</title>
        <authorList>
            <person name="Xu L."/>
        </authorList>
    </citation>
    <scope>NUCLEOTIDE SEQUENCE [LARGE SCALE GENOMIC DNA]</scope>
    <source>
        <strain evidence="3 4">JCM 17468</strain>
    </source>
</reference>
<dbReference type="OrthoDB" id="5862062at2"/>
<feature type="transmembrane region" description="Helical" evidence="1">
    <location>
        <begin position="44"/>
        <end position="66"/>
    </location>
</feature>
<dbReference type="AlphaFoldDB" id="A0A844Y2X0"/>
<dbReference type="EMBL" id="WTYD01000001">
    <property type="protein sequence ID" value="MXO52555.1"/>
    <property type="molecule type" value="Genomic_DNA"/>
</dbReference>
<gene>
    <name evidence="3" type="ORF">GRI47_00855</name>
</gene>
<organism evidence="3 4">
    <name type="scientific">Qipengyuania pelagi</name>
    <dbReference type="NCBI Taxonomy" id="994320"/>
    <lineage>
        <taxon>Bacteria</taxon>
        <taxon>Pseudomonadati</taxon>
        <taxon>Pseudomonadota</taxon>
        <taxon>Alphaproteobacteria</taxon>
        <taxon>Sphingomonadales</taxon>
        <taxon>Erythrobacteraceae</taxon>
        <taxon>Qipengyuania</taxon>
    </lineage>
</organism>
<dbReference type="Proteomes" id="UP000430272">
    <property type="component" value="Unassembled WGS sequence"/>
</dbReference>
<feature type="domain" description="YrhK" evidence="2">
    <location>
        <begin position="11"/>
        <end position="67"/>
    </location>
</feature>
<dbReference type="Pfam" id="PF14145">
    <property type="entry name" value="YrhK"/>
    <property type="match status" value="1"/>
</dbReference>
<sequence>MANMLKTLVKDYGWIHTSLGVTGNATFVVGSVLFLPQFDNLQKLAVWLFIVGSVLMLVGALGSLAVKLYDDR</sequence>
<keyword evidence="1" id="KW-0812">Transmembrane</keyword>
<keyword evidence="1" id="KW-0472">Membrane</keyword>
<proteinExistence type="predicted"/>
<name>A0A844Y2X0_9SPHN</name>
<evidence type="ECO:0000313" key="3">
    <source>
        <dbReference type="EMBL" id="MXO52555.1"/>
    </source>
</evidence>
<feature type="transmembrane region" description="Helical" evidence="1">
    <location>
        <begin position="12"/>
        <end position="38"/>
    </location>
</feature>
<evidence type="ECO:0000313" key="4">
    <source>
        <dbReference type="Proteomes" id="UP000430272"/>
    </source>
</evidence>
<evidence type="ECO:0000256" key="1">
    <source>
        <dbReference type="SAM" id="Phobius"/>
    </source>
</evidence>
<protein>
    <recommendedName>
        <fullName evidence="2">YrhK domain-containing protein</fullName>
    </recommendedName>
</protein>
<keyword evidence="1" id="KW-1133">Transmembrane helix</keyword>
<keyword evidence="4" id="KW-1185">Reference proteome</keyword>
<evidence type="ECO:0000259" key="2">
    <source>
        <dbReference type="Pfam" id="PF14145"/>
    </source>
</evidence>
<dbReference type="RefSeq" id="WP_160659528.1">
    <property type="nucleotide sequence ID" value="NZ_BAABDV010000001.1"/>
</dbReference>
<dbReference type="InterPro" id="IPR025424">
    <property type="entry name" value="YrhK_domain"/>
</dbReference>
<comment type="caution">
    <text evidence="3">The sequence shown here is derived from an EMBL/GenBank/DDBJ whole genome shotgun (WGS) entry which is preliminary data.</text>
</comment>
<accession>A0A844Y2X0</accession>